<dbReference type="GO" id="GO:0003677">
    <property type="term" value="F:DNA binding"/>
    <property type="evidence" value="ECO:0007669"/>
    <property type="project" value="InterPro"/>
</dbReference>
<gene>
    <name evidence="2" type="ORF">D6J04_02195</name>
</gene>
<feature type="domain" description="Transposase IS4-like" evidence="1">
    <location>
        <begin position="17"/>
        <end position="157"/>
    </location>
</feature>
<reference evidence="2 3" key="1">
    <citation type="submission" date="2018-09" db="EMBL/GenBank/DDBJ databases">
        <title>Draft genome sequences of Legionella taurinensis isolated from water samples.</title>
        <authorList>
            <person name="Chakeri A."/>
            <person name="Allerberger F."/>
            <person name="Kundi M."/>
            <person name="Ruppitsch W."/>
            <person name="Schmid D."/>
        </authorList>
    </citation>
    <scope>NUCLEOTIDE SEQUENCE [LARGE SCALE GENOMIC DNA]</scope>
    <source>
        <strain evidence="2 3">4570-18-6</strain>
    </source>
</reference>
<name>A0A3A5LBX7_9GAMM</name>
<dbReference type="AlphaFoldDB" id="A0A3A5LBX7"/>
<protein>
    <submittedName>
        <fullName evidence="2">Transposase</fullName>
    </submittedName>
</protein>
<dbReference type="Pfam" id="PF01609">
    <property type="entry name" value="DDE_Tnp_1"/>
    <property type="match status" value="1"/>
</dbReference>
<organism evidence="2 3">
    <name type="scientific">Legionella taurinensis</name>
    <dbReference type="NCBI Taxonomy" id="70611"/>
    <lineage>
        <taxon>Bacteria</taxon>
        <taxon>Pseudomonadati</taxon>
        <taxon>Pseudomonadota</taxon>
        <taxon>Gammaproteobacteria</taxon>
        <taxon>Legionellales</taxon>
        <taxon>Legionellaceae</taxon>
        <taxon>Legionella</taxon>
    </lineage>
</organism>
<dbReference type="InterPro" id="IPR002559">
    <property type="entry name" value="Transposase_11"/>
</dbReference>
<evidence type="ECO:0000313" key="2">
    <source>
        <dbReference type="EMBL" id="RJT49483.1"/>
    </source>
</evidence>
<dbReference type="RefSeq" id="WP_147373411.1">
    <property type="nucleotide sequence ID" value="NZ_CAAAIR010000037.1"/>
</dbReference>
<accession>A0A3A5LBX7</accession>
<dbReference type="SUPFAM" id="SSF53098">
    <property type="entry name" value="Ribonuclease H-like"/>
    <property type="match status" value="1"/>
</dbReference>
<evidence type="ECO:0000259" key="1">
    <source>
        <dbReference type="Pfam" id="PF01609"/>
    </source>
</evidence>
<sequence length="228" mass="26523">EQIELLSRFINTFGKESIQGILGDREFPNKALIAWLVAENIPFYLRIKGNVDVCIGKKKFKASAQLFSHLAPYQHQVFGMKVHVFGHSLYLAGSKNSREDLMIVITNQPPKNAIACYLRRWEIETLFASLKTKGWRFEDTRVIEPKRIEKLLVLLALGFVWAHRIGEWKASIKPIPLKKLRNQKRPKNSFFRLGLDHLRDLLTNHRINIKLFAKLSNWILFALDETVF</sequence>
<dbReference type="GO" id="GO:0006313">
    <property type="term" value="P:DNA transposition"/>
    <property type="evidence" value="ECO:0007669"/>
    <property type="project" value="InterPro"/>
</dbReference>
<proteinExistence type="predicted"/>
<dbReference type="Proteomes" id="UP000270757">
    <property type="component" value="Unassembled WGS sequence"/>
</dbReference>
<dbReference type="GO" id="GO:0004803">
    <property type="term" value="F:transposase activity"/>
    <property type="evidence" value="ECO:0007669"/>
    <property type="project" value="InterPro"/>
</dbReference>
<evidence type="ECO:0000313" key="3">
    <source>
        <dbReference type="Proteomes" id="UP000270757"/>
    </source>
</evidence>
<dbReference type="EMBL" id="QZWB01000001">
    <property type="protein sequence ID" value="RJT49483.1"/>
    <property type="molecule type" value="Genomic_DNA"/>
</dbReference>
<feature type="non-terminal residue" evidence="2">
    <location>
        <position position="1"/>
    </location>
</feature>
<comment type="caution">
    <text evidence="2">The sequence shown here is derived from an EMBL/GenBank/DDBJ whole genome shotgun (WGS) entry which is preliminary data.</text>
</comment>
<dbReference type="InterPro" id="IPR012337">
    <property type="entry name" value="RNaseH-like_sf"/>
</dbReference>